<feature type="domain" description="HTH luxR-type" evidence="4">
    <location>
        <begin position="598"/>
        <end position="663"/>
    </location>
</feature>
<dbReference type="InterPro" id="IPR000792">
    <property type="entry name" value="Tscrpt_reg_LuxR_C"/>
</dbReference>
<dbReference type="PANTHER" id="PTHR44688">
    <property type="entry name" value="DNA-BINDING TRANSCRIPTIONAL ACTIVATOR DEVR_DOSR"/>
    <property type="match status" value="1"/>
</dbReference>
<dbReference type="EMBL" id="JABVEC010000018">
    <property type="protein sequence ID" value="MBC6468401.1"/>
    <property type="molecule type" value="Genomic_DNA"/>
</dbReference>
<dbReference type="Gene3D" id="1.10.10.10">
    <property type="entry name" value="Winged helix-like DNA-binding domain superfamily/Winged helix DNA-binding domain"/>
    <property type="match status" value="1"/>
</dbReference>
<name>A0ABR7LUF5_9ACTN</name>
<evidence type="ECO:0000313" key="5">
    <source>
        <dbReference type="EMBL" id="MBC6468401.1"/>
    </source>
</evidence>
<dbReference type="CDD" id="cd06170">
    <property type="entry name" value="LuxR_C_like"/>
    <property type="match status" value="1"/>
</dbReference>
<gene>
    <name evidence="5" type="ORF">HKK74_23300</name>
</gene>
<keyword evidence="1" id="KW-0805">Transcription regulation</keyword>
<evidence type="ECO:0000259" key="4">
    <source>
        <dbReference type="PROSITE" id="PS50043"/>
    </source>
</evidence>
<dbReference type="PROSITE" id="PS50043">
    <property type="entry name" value="HTH_LUXR_2"/>
    <property type="match status" value="1"/>
</dbReference>
<accession>A0ABR7LUF5</accession>
<evidence type="ECO:0000256" key="3">
    <source>
        <dbReference type="ARBA" id="ARBA00023163"/>
    </source>
</evidence>
<keyword evidence="3" id="KW-0804">Transcription</keyword>
<dbReference type="Pfam" id="PF00196">
    <property type="entry name" value="GerE"/>
    <property type="match status" value="1"/>
</dbReference>
<organism evidence="5 6">
    <name type="scientific">Actinomadura alba</name>
    <dbReference type="NCBI Taxonomy" id="406431"/>
    <lineage>
        <taxon>Bacteria</taxon>
        <taxon>Bacillati</taxon>
        <taxon>Actinomycetota</taxon>
        <taxon>Actinomycetes</taxon>
        <taxon>Streptosporangiales</taxon>
        <taxon>Thermomonosporaceae</taxon>
        <taxon>Actinomadura</taxon>
    </lineage>
</organism>
<dbReference type="PRINTS" id="PR00038">
    <property type="entry name" value="HTHLUXR"/>
</dbReference>
<keyword evidence="2" id="KW-0238">DNA-binding</keyword>
<dbReference type="InterPro" id="IPR016032">
    <property type="entry name" value="Sig_transdc_resp-reg_C-effctor"/>
</dbReference>
<protein>
    <submittedName>
        <fullName evidence="5">LuxR family transcriptional regulator</fullName>
    </submittedName>
</protein>
<dbReference type="PANTHER" id="PTHR44688:SF16">
    <property type="entry name" value="DNA-BINDING TRANSCRIPTIONAL ACTIVATOR DEVR_DOSR"/>
    <property type="match status" value="1"/>
</dbReference>
<keyword evidence="6" id="KW-1185">Reference proteome</keyword>
<sequence length="687" mass="74310">MVVTTRPTIENQKPEAILNAASVTKQLVPVPLDEDANEQVLRDILGADIDHELFDFAAGAGGNPRLLAELALGLAEEGLVEERNGTVQLTGRRIPRRVLAFVKLRMGDLSTNCQQFLKIAAVLGRFFMLEDASRMLDRSSAILLSPLDEAMASGFVVVAEHQFAFQSDFLWRGVIESIPAPALGTLQREAMGHSGRRAQAYVQPFSVTERPIWVTERPTEPSNGVQAEAGGVYSKAHSLIMNGQATAGIRVAERILASPSISASARLDAEASLILGCFLLGKEEAEEHSERILRERRTGQGDIAVLMALTTLSNARWRVGELAEGLSLGRTAVRYSDNVDPVWRLHFQLALAGKLANLREFDKAESLINDAEAGLHGLSAQVWTAAPAAMRSRLFLQAGQLRDAHRQAELATAAAGRDAVPMLRPLAFSVLSAVSLYIGDLPAAAEHLNRAQSELATDRAVLHSTQYAWTEVRLTAKREGPRAAIELLSDKYGHLPTQRSLYIEDPGAAAFLVRLALDMGDTNLKHSVLETVDGLAEDNPGISVISLSAMHANALANGDPAALERIITQSPDPVAVALATGELAKHYAIEVPKRPQSVSDCWSSLSDMERRISYLVSVGLTNRQIAKRVHLSAHTVNYHLRKIYRKLGINTRAELAHGAATYSSGAAIYSMGDEEKRGSGKVGGDVL</sequence>
<evidence type="ECO:0000256" key="1">
    <source>
        <dbReference type="ARBA" id="ARBA00023015"/>
    </source>
</evidence>
<evidence type="ECO:0000313" key="6">
    <source>
        <dbReference type="Proteomes" id="UP000805614"/>
    </source>
</evidence>
<reference evidence="5 6" key="1">
    <citation type="submission" date="2020-06" db="EMBL/GenBank/DDBJ databases">
        <title>Actinomadura xiongansis sp. nov., isolated from soil of Baiyangdian.</title>
        <authorList>
            <person name="Zhang X."/>
        </authorList>
    </citation>
    <scope>NUCLEOTIDE SEQUENCE [LARGE SCALE GENOMIC DNA]</scope>
    <source>
        <strain evidence="5 6">HBUM206468</strain>
    </source>
</reference>
<dbReference type="Proteomes" id="UP000805614">
    <property type="component" value="Unassembled WGS sequence"/>
</dbReference>
<comment type="caution">
    <text evidence="5">The sequence shown here is derived from an EMBL/GenBank/DDBJ whole genome shotgun (WGS) entry which is preliminary data.</text>
</comment>
<evidence type="ECO:0000256" key="2">
    <source>
        <dbReference type="ARBA" id="ARBA00023125"/>
    </source>
</evidence>
<dbReference type="InterPro" id="IPR036388">
    <property type="entry name" value="WH-like_DNA-bd_sf"/>
</dbReference>
<proteinExistence type="predicted"/>
<dbReference type="SUPFAM" id="SSF46894">
    <property type="entry name" value="C-terminal effector domain of the bipartite response regulators"/>
    <property type="match status" value="1"/>
</dbReference>
<dbReference type="SMART" id="SM00421">
    <property type="entry name" value="HTH_LUXR"/>
    <property type="match status" value="1"/>
</dbReference>